<name>A0AAE9C8I1_9CAUD</name>
<accession>A0AAE9C8I1</accession>
<dbReference type="Proteomes" id="UP000828108">
    <property type="component" value="Segment"/>
</dbReference>
<dbReference type="GeneID" id="77926448"/>
<dbReference type="EMBL" id="MW598459">
    <property type="protein sequence ID" value="UGL59836.1"/>
    <property type="molecule type" value="Genomic_DNA"/>
</dbReference>
<protein>
    <submittedName>
        <fullName evidence="1">Uncharacterized protein</fullName>
    </submittedName>
</protein>
<dbReference type="RefSeq" id="YP_010650857.1">
    <property type="nucleotide sequence ID" value="NC_070780.1"/>
</dbReference>
<dbReference type="KEGG" id="vg:77926448"/>
<sequence length="92" mass="10506">MHEENKMDIKLYYAKHKVTGKVVAAMYDASGDDVITELSLSNCRFLRPLLASKKDLQKLIDGKLDNVDGIDIHYELRHALNDGFMEIKEIVL</sequence>
<keyword evidence="2" id="KW-1185">Reference proteome</keyword>
<evidence type="ECO:0000313" key="2">
    <source>
        <dbReference type="Proteomes" id="UP000828108"/>
    </source>
</evidence>
<reference evidence="1 2" key="1">
    <citation type="submission" date="2021-02" db="EMBL/GenBank/DDBJ databases">
        <authorList>
            <person name="Zhang R."/>
            <person name="Yu X."/>
            <person name="Xu J."/>
            <person name="Liu X."/>
        </authorList>
    </citation>
    <scope>NUCLEOTIDE SEQUENCE [LARGE SCALE GENOMIC DNA]</scope>
</reference>
<proteinExistence type="predicted"/>
<organism evidence="1 2">
    <name type="scientific">Escherichia phage vB_EcoM_RZ</name>
    <dbReference type="NCBI Taxonomy" id="2893954"/>
    <lineage>
        <taxon>Viruses</taxon>
        <taxon>Duplodnaviria</taxon>
        <taxon>Heunggongvirae</taxon>
        <taxon>Uroviricota</taxon>
        <taxon>Caudoviricetes</taxon>
        <taxon>Pantevenvirales</taxon>
        <taxon>Straboviridae</taxon>
        <taxon>Tevenvirinae</taxon>
        <taxon>Gaprivervirus</taxon>
        <taxon>Gaprivervirus arezed</taxon>
    </lineage>
</organism>
<evidence type="ECO:0000313" key="1">
    <source>
        <dbReference type="EMBL" id="UGL59836.1"/>
    </source>
</evidence>